<evidence type="ECO:0000313" key="2">
    <source>
        <dbReference type="EMBL" id="MCQ6963629.1"/>
    </source>
</evidence>
<dbReference type="EMBL" id="JTEO01000006">
    <property type="protein sequence ID" value="MCQ6963629.1"/>
    <property type="molecule type" value="Genomic_DNA"/>
</dbReference>
<reference evidence="2 3" key="1">
    <citation type="journal article" date="2011" name="Appl. Environ. Microbiol.">
        <title>Methanogenic archaea isolated from Taiwan's Chelungpu fault.</title>
        <authorList>
            <person name="Wu S.Y."/>
            <person name="Lai M.C."/>
        </authorList>
    </citation>
    <scope>NUCLEOTIDE SEQUENCE [LARGE SCALE GENOMIC DNA]</scope>
    <source>
        <strain evidence="2 3">St545Mb</strain>
    </source>
</reference>
<proteinExistence type="predicted"/>
<organism evidence="2 3">
    <name type="scientific">Methanolobus chelungpuianus</name>
    <dbReference type="NCBI Taxonomy" id="502115"/>
    <lineage>
        <taxon>Archaea</taxon>
        <taxon>Methanobacteriati</taxon>
        <taxon>Methanobacteriota</taxon>
        <taxon>Stenosarchaea group</taxon>
        <taxon>Methanomicrobia</taxon>
        <taxon>Methanosarcinales</taxon>
        <taxon>Methanosarcinaceae</taxon>
        <taxon>Methanolobus</taxon>
    </lineage>
</organism>
<dbReference type="Proteomes" id="UP001206983">
    <property type="component" value="Unassembled WGS sequence"/>
</dbReference>
<dbReference type="AlphaFoldDB" id="A0AAE3HCQ1"/>
<dbReference type="Pfam" id="PF20251">
    <property type="entry name" value="Big_14"/>
    <property type="match status" value="1"/>
</dbReference>
<protein>
    <recommendedName>
        <fullName evidence="1">Bacterial Ig-like domain-containing protein</fullName>
    </recommendedName>
</protein>
<comment type="caution">
    <text evidence="2">The sequence shown here is derived from an EMBL/GenBank/DDBJ whole genome shotgun (WGS) entry which is preliminary data.</text>
</comment>
<keyword evidence="3" id="KW-1185">Reference proteome</keyword>
<gene>
    <name evidence="2" type="ORF">PV02_11210</name>
</gene>
<feature type="domain" description="Bacterial Ig-like" evidence="1">
    <location>
        <begin position="38"/>
        <end position="141"/>
    </location>
</feature>
<name>A0AAE3HCQ1_9EURY</name>
<dbReference type="InterPro" id="IPR046878">
    <property type="entry name" value="Big_14"/>
</dbReference>
<dbReference type="PROSITE" id="PS51257">
    <property type="entry name" value="PROKAR_LIPOPROTEIN"/>
    <property type="match status" value="1"/>
</dbReference>
<evidence type="ECO:0000259" key="1">
    <source>
        <dbReference type="Pfam" id="PF20251"/>
    </source>
</evidence>
<evidence type="ECO:0000313" key="3">
    <source>
        <dbReference type="Proteomes" id="UP001206983"/>
    </source>
</evidence>
<sequence>MRWIPLVSIGVVALFLFFAGCLDNEAVNEDDNVETTPGALLNLSRETYGISDDIELEVRNTGNTNLMFGRSFSVDAFNESSSEWEAVEMDLIVTMDMIILSPGDAFTQSFNPEEVFVDGVKEGQYRIRKTVSVDDTDESMELEKVFRIKADTE</sequence>
<accession>A0AAE3HCQ1</accession>